<evidence type="ECO:0000256" key="9">
    <source>
        <dbReference type="SAM" id="Phobius"/>
    </source>
</evidence>
<evidence type="ECO:0000313" key="12">
    <source>
        <dbReference type="Proteomes" id="UP000245790"/>
    </source>
</evidence>
<gene>
    <name evidence="11" type="ORF">C8D97_108138</name>
</gene>
<evidence type="ECO:0000256" key="8">
    <source>
        <dbReference type="ARBA" id="ARBA00038435"/>
    </source>
</evidence>
<dbReference type="AlphaFoldDB" id="A0A316FJZ2"/>
<dbReference type="RefSeq" id="WP_109764026.1">
    <property type="nucleotide sequence ID" value="NZ_QGGU01000008.1"/>
</dbReference>
<dbReference type="PANTHER" id="PTHR33451">
    <property type="entry name" value="MALATE-2H(+)/NA(+)-LACTATE ANTIPORTER"/>
    <property type="match status" value="1"/>
</dbReference>
<feature type="transmembrane region" description="Helical" evidence="9">
    <location>
        <begin position="113"/>
        <end position="134"/>
    </location>
</feature>
<organism evidence="11 12">
    <name type="scientific">Pleionea mediterranea</name>
    <dbReference type="NCBI Taxonomy" id="523701"/>
    <lineage>
        <taxon>Bacteria</taxon>
        <taxon>Pseudomonadati</taxon>
        <taxon>Pseudomonadota</taxon>
        <taxon>Gammaproteobacteria</taxon>
        <taxon>Oceanospirillales</taxon>
        <taxon>Pleioneaceae</taxon>
        <taxon>Pleionea</taxon>
    </lineage>
</organism>
<feature type="transmembrane region" description="Helical" evidence="9">
    <location>
        <begin position="67"/>
        <end position="93"/>
    </location>
</feature>
<comment type="similarity">
    <text evidence="8">Belongs to the NhaC Na(+)/H(+) (TC 2.A.35) antiporter family.</text>
</comment>
<evidence type="ECO:0000256" key="2">
    <source>
        <dbReference type="ARBA" id="ARBA00022448"/>
    </source>
</evidence>
<dbReference type="Proteomes" id="UP000245790">
    <property type="component" value="Unassembled WGS sequence"/>
</dbReference>
<feature type="transmembrane region" description="Helical" evidence="9">
    <location>
        <begin position="196"/>
        <end position="217"/>
    </location>
</feature>
<keyword evidence="2" id="KW-0813">Transport</keyword>
<evidence type="ECO:0000313" key="11">
    <source>
        <dbReference type="EMBL" id="PWK49228.1"/>
    </source>
</evidence>
<dbReference type="OrthoDB" id="9762978at2"/>
<comment type="subcellular location">
    <subcellularLocation>
        <location evidence="1">Cell membrane</location>
        <topology evidence="1">Multi-pass membrane protein</topology>
    </subcellularLocation>
</comment>
<feature type="transmembrane region" description="Helical" evidence="9">
    <location>
        <begin position="12"/>
        <end position="32"/>
    </location>
</feature>
<feature type="domain" description="Na+/H+ antiporter NhaC-like C-terminal" evidence="10">
    <location>
        <begin position="164"/>
        <end position="471"/>
    </location>
</feature>
<name>A0A316FJZ2_9GAMM</name>
<feature type="transmembrane region" description="Helical" evidence="9">
    <location>
        <begin position="331"/>
        <end position="349"/>
    </location>
</feature>
<evidence type="ECO:0000256" key="4">
    <source>
        <dbReference type="ARBA" id="ARBA00022475"/>
    </source>
</evidence>
<dbReference type="NCBIfam" id="TIGR00931">
    <property type="entry name" value="antiport_nhaC"/>
    <property type="match status" value="1"/>
</dbReference>
<protein>
    <submittedName>
        <fullName evidence="11">Transporter (NhaC family)</fullName>
    </submittedName>
</protein>
<evidence type="ECO:0000256" key="7">
    <source>
        <dbReference type="ARBA" id="ARBA00023136"/>
    </source>
</evidence>
<reference evidence="11 12" key="1">
    <citation type="submission" date="2018-05" db="EMBL/GenBank/DDBJ databases">
        <title>Genomic Encyclopedia of Type Strains, Phase IV (KMG-IV): sequencing the most valuable type-strain genomes for metagenomic binning, comparative biology and taxonomic classification.</title>
        <authorList>
            <person name="Goeker M."/>
        </authorList>
    </citation>
    <scope>NUCLEOTIDE SEQUENCE [LARGE SCALE GENOMIC DNA]</scope>
    <source>
        <strain evidence="11 12">DSM 25350</strain>
    </source>
</reference>
<evidence type="ECO:0000256" key="6">
    <source>
        <dbReference type="ARBA" id="ARBA00022989"/>
    </source>
</evidence>
<feature type="transmembrane region" description="Helical" evidence="9">
    <location>
        <begin position="262"/>
        <end position="279"/>
    </location>
</feature>
<feature type="transmembrane region" description="Helical" evidence="9">
    <location>
        <begin position="238"/>
        <end position="256"/>
    </location>
</feature>
<dbReference type="InterPro" id="IPR018461">
    <property type="entry name" value="Na/H_Antiport_NhaC-like_C"/>
</dbReference>
<keyword evidence="6 9" id="KW-1133">Transmembrane helix</keyword>
<evidence type="ECO:0000256" key="1">
    <source>
        <dbReference type="ARBA" id="ARBA00004651"/>
    </source>
</evidence>
<comment type="caution">
    <text evidence="11">The sequence shown here is derived from an EMBL/GenBank/DDBJ whole genome shotgun (WGS) entry which is preliminary data.</text>
</comment>
<keyword evidence="4" id="KW-1003">Cell membrane</keyword>
<evidence type="ECO:0000256" key="5">
    <source>
        <dbReference type="ARBA" id="ARBA00022692"/>
    </source>
</evidence>
<dbReference type="PANTHER" id="PTHR33451:SF3">
    <property type="entry name" value="MALATE-2H(+)_NA(+)-LACTATE ANTIPORTER"/>
    <property type="match status" value="1"/>
</dbReference>
<feature type="transmembrane region" description="Helical" evidence="9">
    <location>
        <begin position="141"/>
        <end position="167"/>
    </location>
</feature>
<keyword evidence="12" id="KW-1185">Reference proteome</keyword>
<evidence type="ECO:0000259" key="10">
    <source>
        <dbReference type="Pfam" id="PF03553"/>
    </source>
</evidence>
<keyword evidence="7 9" id="KW-0472">Membrane</keyword>
<dbReference type="InterPro" id="IPR052180">
    <property type="entry name" value="NhaC_Na-H+_Antiporter"/>
</dbReference>
<dbReference type="GO" id="GO:0015297">
    <property type="term" value="F:antiporter activity"/>
    <property type="evidence" value="ECO:0007669"/>
    <property type="project" value="UniProtKB-KW"/>
</dbReference>
<feature type="transmembrane region" description="Helical" evidence="9">
    <location>
        <begin position="38"/>
        <end position="55"/>
    </location>
</feature>
<dbReference type="InterPro" id="IPR004770">
    <property type="entry name" value="Na/H_antiport_NhaC"/>
</dbReference>
<evidence type="ECO:0000256" key="3">
    <source>
        <dbReference type="ARBA" id="ARBA00022449"/>
    </source>
</evidence>
<keyword evidence="5 9" id="KW-0812">Transmembrane</keyword>
<dbReference type="EMBL" id="QGGU01000008">
    <property type="protein sequence ID" value="PWK49228.1"/>
    <property type="molecule type" value="Genomic_DNA"/>
</dbReference>
<proteinExistence type="inferred from homology"/>
<feature type="transmembrane region" description="Helical" evidence="9">
    <location>
        <begin position="448"/>
        <end position="470"/>
    </location>
</feature>
<feature type="transmembrane region" description="Helical" evidence="9">
    <location>
        <begin position="369"/>
        <end position="398"/>
    </location>
</feature>
<accession>A0A316FJZ2</accession>
<dbReference type="GO" id="GO:0005886">
    <property type="term" value="C:plasma membrane"/>
    <property type="evidence" value="ECO:0007669"/>
    <property type="project" value="UniProtKB-SubCell"/>
</dbReference>
<sequence length="489" mass="52532">MTQTKSPSLLDALIPVLVLVGLLALSVTLYGADSSYGANQIALIISAGLAALIGIKNGYRWKTIEEGIVKGISSALGAILILLAVGSLIGTWLLSGTVPTMIYFGLQIMHPSIFYFAACIICALVSVSIGSSWTTAGTIGVALIGVANGLGLSPEITAGAIISGAYFGDKMSPLSDTTNLAPAVAGSDLFTHIRHMMWTTGPSIIIALTVFFVIGMVQTSDGQVEKLEQTLMVIDQHFNVTVWTLIPLVIVFAMAIKKYPAFPTIMTGALVGGVFAFFLQPDAINQFVGDTGHYRFVDKIDAVWRALFNGFTINTSNAEVNELLNRGGMSSMLNTVWLILCALTFGAVLERTLLLERLVISALKMVHSTGSLIVTVILTCIGINIIAADQYIAIVLPGRMYKAEFKRRKLQSKNLSRTLEDSATITSPLIPWNTCGAYMSGTLGVATLAYLPFCFFNLVNPFVSMLYGLYNFKLETFEELEQQGAETSS</sequence>
<keyword evidence="3" id="KW-0050">Antiport</keyword>
<dbReference type="Pfam" id="PF03553">
    <property type="entry name" value="Na_H_antiporter"/>
    <property type="match status" value="1"/>
</dbReference>